<evidence type="ECO:0000256" key="4">
    <source>
        <dbReference type="ARBA" id="ARBA00022741"/>
    </source>
</evidence>
<dbReference type="OrthoDB" id="9794577at2"/>
<keyword evidence="12" id="KW-1185">Reference proteome</keyword>
<dbReference type="InterPro" id="IPR025669">
    <property type="entry name" value="AAA_dom"/>
</dbReference>
<dbReference type="PANTHER" id="PTHR32309">
    <property type="entry name" value="TYROSINE-PROTEIN KINASE"/>
    <property type="match status" value="1"/>
</dbReference>
<keyword evidence="9" id="KW-0812">Transmembrane</keyword>
<dbReference type="CDD" id="cd05387">
    <property type="entry name" value="BY-kinase"/>
    <property type="match status" value="1"/>
</dbReference>
<evidence type="ECO:0000256" key="8">
    <source>
        <dbReference type="ARBA" id="ARBA00051245"/>
    </source>
</evidence>
<evidence type="ECO:0000313" key="11">
    <source>
        <dbReference type="EMBL" id="SIO39303.1"/>
    </source>
</evidence>
<keyword evidence="5" id="KW-0418">Kinase</keyword>
<dbReference type="EMBL" id="FSRK01000002">
    <property type="protein sequence ID" value="SIO39303.1"/>
    <property type="molecule type" value="Genomic_DNA"/>
</dbReference>
<keyword evidence="7" id="KW-0829">Tyrosine-protein kinase</keyword>
<accession>A0A1N6J4Y4</accession>
<protein>
    <recommendedName>
        <fullName evidence="2">non-specific protein-tyrosine kinase</fullName>
        <ecNumber evidence="2">2.7.10.2</ecNumber>
    </recommendedName>
</protein>
<dbReference type="EC" id="2.7.10.2" evidence="2"/>
<dbReference type="STRING" id="1416779.SAMN05444409_3303"/>
<dbReference type="InterPro" id="IPR050445">
    <property type="entry name" value="Bact_polysacc_biosynth/exp"/>
</dbReference>
<evidence type="ECO:0000256" key="1">
    <source>
        <dbReference type="ARBA" id="ARBA00007316"/>
    </source>
</evidence>
<dbReference type="GO" id="GO:0004715">
    <property type="term" value="F:non-membrane spanning protein tyrosine kinase activity"/>
    <property type="evidence" value="ECO:0007669"/>
    <property type="project" value="UniProtKB-EC"/>
</dbReference>
<evidence type="ECO:0000256" key="9">
    <source>
        <dbReference type="SAM" id="Phobius"/>
    </source>
</evidence>
<keyword evidence="4" id="KW-0547">Nucleotide-binding</keyword>
<comment type="similarity">
    <text evidence="1">Belongs to the CpsD/CapB family.</text>
</comment>
<dbReference type="Gene3D" id="3.40.50.300">
    <property type="entry name" value="P-loop containing nucleotide triphosphate hydrolases"/>
    <property type="match status" value="1"/>
</dbReference>
<dbReference type="AlphaFoldDB" id="A0A1N6J4Y4"/>
<dbReference type="GO" id="GO:0005524">
    <property type="term" value="F:ATP binding"/>
    <property type="evidence" value="ECO:0007669"/>
    <property type="project" value="UniProtKB-KW"/>
</dbReference>
<dbReference type="GO" id="GO:0005886">
    <property type="term" value="C:plasma membrane"/>
    <property type="evidence" value="ECO:0007669"/>
    <property type="project" value="TreeGrafter"/>
</dbReference>
<dbReference type="InterPro" id="IPR005702">
    <property type="entry name" value="Wzc-like_C"/>
</dbReference>
<evidence type="ECO:0000256" key="5">
    <source>
        <dbReference type="ARBA" id="ARBA00022777"/>
    </source>
</evidence>
<feature type="domain" description="AAA" evidence="10">
    <location>
        <begin position="576"/>
        <end position="722"/>
    </location>
</feature>
<dbReference type="SUPFAM" id="SSF52540">
    <property type="entry name" value="P-loop containing nucleoside triphosphate hydrolases"/>
    <property type="match status" value="1"/>
</dbReference>
<feature type="transmembrane region" description="Helical" evidence="9">
    <location>
        <begin position="27"/>
        <end position="46"/>
    </location>
</feature>
<evidence type="ECO:0000256" key="3">
    <source>
        <dbReference type="ARBA" id="ARBA00022679"/>
    </source>
</evidence>
<feature type="transmembrane region" description="Helical" evidence="9">
    <location>
        <begin position="487"/>
        <end position="507"/>
    </location>
</feature>
<sequence length="769" mass="85875">MELMDSQPAVRKKKMNVKKEVFKYLRYWYWILLSMLVFYAAARIYLRYTTPQYLSKTTLQFPQSKTKGGVPLSDLTTLGNGLGGDIELQGEATAILSKPILAKVVEQLNLNVSFFGVGTIKEAELYTSSPLVAQIASISNPKFTKAAYVVSPTGKNTYTLSEGPLLKGKSQFRFGELAELPFGKVKISLKAGRKSFESIKVVFTSTSNLVSSLENGVSVLLPPNKGLMMELSLTGEVPGKSEDILNKLTEQYRLEGVKDRSLEAQNTQDFINGRLEIISNDLSGIEGEKEIFKRTNEITDLDTQANMAVTNANTNNQQLVTYATQLDLVNSIYNLTSSERLLPSNMGLSSVTEGYIAKYNDMLLTKNKTLKQATVQNPSVIQLNREILEIRDLIRQNMMESKAALQIQIAQLQGQLAADRTKIYNYPTQEKVFRGIERQQNLKEQLYIYLLQKREENAITLAVAAPIAKVINPAYTIGIVKPNKEQITLGALLAGLLLPLIILYATYASDNKVHTKDDLQTRIHNASVIAEITENDDEVALLKQNDFTVFAESFRILTSNLKFLLRSKESDNKSSVILVTSSIKGEGKTTVAMNTALTLAGSSKVLIIGADIRNPQLHRFVKENKTGLTDYLVSDDISPESYIKSSGLHDNLDVLFSGAIAPNPNDLLDMHKFDEMIINLKETYQYIIFDSAPVMLVSDTLHLTEISDVILYVIKSNYTDNTMLDFAQEFKDSHNIRNISFVLNNVKPEDSRYGNKYGYGYYSDVKGKK</sequence>
<keyword evidence="3" id="KW-0808">Transferase</keyword>
<evidence type="ECO:0000313" key="12">
    <source>
        <dbReference type="Proteomes" id="UP000185207"/>
    </source>
</evidence>
<evidence type="ECO:0000259" key="10">
    <source>
        <dbReference type="Pfam" id="PF13614"/>
    </source>
</evidence>
<dbReference type="Proteomes" id="UP000185207">
    <property type="component" value="Unassembled WGS sequence"/>
</dbReference>
<keyword evidence="9" id="KW-1133">Transmembrane helix</keyword>
<dbReference type="PANTHER" id="PTHR32309:SF13">
    <property type="entry name" value="FERRIC ENTEROBACTIN TRANSPORT PROTEIN FEPE"/>
    <property type="match status" value="1"/>
</dbReference>
<organism evidence="11 12">
    <name type="scientific">Epilithonimonas zeae</name>
    <dbReference type="NCBI Taxonomy" id="1416779"/>
    <lineage>
        <taxon>Bacteria</taxon>
        <taxon>Pseudomonadati</taxon>
        <taxon>Bacteroidota</taxon>
        <taxon>Flavobacteriia</taxon>
        <taxon>Flavobacteriales</taxon>
        <taxon>Weeksellaceae</taxon>
        <taxon>Chryseobacterium group</taxon>
        <taxon>Epilithonimonas</taxon>
    </lineage>
</organism>
<gene>
    <name evidence="11" type="ORF">SAMN05444409_3303</name>
</gene>
<reference evidence="12" key="1">
    <citation type="submission" date="2016-11" db="EMBL/GenBank/DDBJ databases">
        <authorList>
            <person name="Varghese N."/>
            <person name="Submissions S."/>
        </authorList>
    </citation>
    <scope>NUCLEOTIDE SEQUENCE [LARGE SCALE GENOMIC DNA]</scope>
    <source>
        <strain evidence="12">DSM 27623</strain>
    </source>
</reference>
<keyword evidence="9" id="KW-0472">Membrane</keyword>
<evidence type="ECO:0000256" key="7">
    <source>
        <dbReference type="ARBA" id="ARBA00023137"/>
    </source>
</evidence>
<dbReference type="InterPro" id="IPR027417">
    <property type="entry name" value="P-loop_NTPase"/>
</dbReference>
<evidence type="ECO:0000256" key="2">
    <source>
        <dbReference type="ARBA" id="ARBA00011903"/>
    </source>
</evidence>
<dbReference type="RefSeq" id="WP_074236387.1">
    <property type="nucleotide sequence ID" value="NZ_FSRK01000002.1"/>
</dbReference>
<proteinExistence type="inferred from homology"/>
<keyword evidence="6" id="KW-0067">ATP-binding</keyword>
<name>A0A1N6J4Y4_9FLAO</name>
<comment type="catalytic activity">
    <reaction evidence="8">
        <text>L-tyrosyl-[protein] + ATP = O-phospho-L-tyrosyl-[protein] + ADP + H(+)</text>
        <dbReference type="Rhea" id="RHEA:10596"/>
        <dbReference type="Rhea" id="RHEA-COMP:10136"/>
        <dbReference type="Rhea" id="RHEA-COMP:20101"/>
        <dbReference type="ChEBI" id="CHEBI:15378"/>
        <dbReference type="ChEBI" id="CHEBI:30616"/>
        <dbReference type="ChEBI" id="CHEBI:46858"/>
        <dbReference type="ChEBI" id="CHEBI:61978"/>
        <dbReference type="ChEBI" id="CHEBI:456216"/>
        <dbReference type="EC" id="2.7.10.2"/>
    </reaction>
</comment>
<dbReference type="NCBIfam" id="TIGR01007">
    <property type="entry name" value="eps_fam"/>
    <property type="match status" value="1"/>
</dbReference>
<dbReference type="Pfam" id="PF13614">
    <property type="entry name" value="AAA_31"/>
    <property type="match status" value="1"/>
</dbReference>
<evidence type="ECO:0000256" key="6">
    <source>
        <dbReference type="ARBA" id="ARBA00022840"/>
    </source>
</evidence>